<gene>
    <name evidence="1" type="ORF">RRG08_017470</name>
</gene>
<dbReference type="Proteomes" id="UP001283361">
    <property type="component" value="Unassembled WGS sequence"/>
</dbReference>
<dbReference type="EMBL" id="JAWDGP010006142">
    <property type="protein sequence ID" value="KAK3746462.1"/>
    <property type="molecule type" value="Genomic_DNA"/>
</dbReference>
<keyword evidence="2" id="KW-1185">Reference proteome</keyword>
<accession>A0AAE0YHS8</accession>
<sequence length="160" mass="17607">MVPSHDPSESTASMGGCSDLLEPHKRCKQHLLLLVGAGDLYQEEKCGGSQRPEGANDLFSQGVSRKFTHPDKLLPNRLNIEVLSITCLYMLRASRWTKTGVKSTAIKTFWWTAPTPGQECVTSWRTALCGHGILGFPHTPRNAVSSHFLLHLPGLNNLTT</sequence>
<comment type="caution">
    <text evidence="1">The sequence shown here is derived from an EMBL/GenBank/DDBJ whole genome shotgun (WGS) entry which is preliminary data.</text>
</comment>
<evidence type="ECO:0000313" key="1">
    <source>
        <dbReference type="EMBL" id="KAK3746462.1"/>
    </source>
</evidence>
<name>A0AAE0YHS8_9GAST</name>
<reference evidence="1" key="1">
    <citation type="journal article" date="2023" name="G3 (Bethesda)">
        <title>A reference genome for the long-term kleptoplast-retaining sea slug Elysia crispata morphotype clarki.</title>
        <authorList>
            <person name="Eastman K.E."/>
            <person name="Pendleton A.L."/>
            <person name="Shaikh M.A."/>
            <person name="Suttiyut T."/>
            <person name="Ogas R."/>
            <person name="Tomko P."/>
            <person name="Gavelis G."/>
            <person name="Widhalm J.R."/>
            <person name="Wisecaver J.H."/>
        </authorList>
    </citation>
    <scope>NUCLEOTIDE SEQUENCE</scope>
    <source>
        <strain evidence="1">ECLA1</strain>
    </source>
</reference>
<proteinExistence type="predicted"/>
<evidence type="ECO:0000313" key="2">
    <source>
        <dbReference type="Proteomes" id="UP001283361"/>
    </source>
</evidence>
<organism evidence="1 2">
    <name type="scientific">Elysia crispata</name>
    <name type="common">lettuce slug</name>
    <dbReference type="NCBI Taxonomy" id="231223"/>
    <lineage>
        <taxon>Eukaryota</taxon>
        <taxon>Metazoa</taxon>
        <taxon>Spiralia</taxon>
        <taxon>Lophotrochozoa</taxon>
        <taxon>Mollusca</taxon>
        <taxon>Gastropoda</taxon>
        <taxon>Heterobranchia</taxon>
        <taxon>Euthyneura</taxon>
        <taxon>Panpulmonata</taxon>
        <taxon>Sacoglossa</taxon>
        <taxon>Placobranchoidea</taxon>
        <taxon>Plakobranchidae</taxon>
        <taxon>Elysia</taxon>
    </lineage>
</organism>
<dbReference type="AlphaFoldDB" id="A0AAE0YHS8"/>
<protein>
    <submittedName>
        <fullName evidence="1">Uncharacterized protein</fullName>
    </submittedName>
</protein>